<dbReference type="InterPro" id="IPR001584">
    <property type="entry name" value="Integrase_cat-core"/>
</dbReference>
<evidence type="ECO:0000313" key="10">
    <source>
        <dbReference type="EMBL" id="KAG7559397.1"/>
    </source>
</evidence>
<dbReference type="EMBL" id="JAEFBK010000010">
    <property type="protein sequence ID" value="KAG7559397.1"/>
    <property type="molecule type" value="Genomic_DNA"/>
</dbReference>
<feature type="compositionally biased region" description="Polar residues" evidence="7">
    <location>
        <begin position="2160"/>
        <end position="2173"/>
    </location>
</feature>
<dbReference type="Pfam" id="PF17917">
    <property type="entry name" value="RT_RNaseH"/>
    <property type="match status" value="1"/>
</dbReference>
<name>A0A8T1ZIX1_9BRAS</name>
<evidence type="ECO:0000256" key="6">
    <source>
        <dbReference type="ARBA" id="ARBA00022918"/>
    </source>
</evidence>
<dbReference type="FunFam" id="3.30.70.270:FF:000020">
    <property type="entry name" value="Transposon Tf2-6 polyprotein-like Protein"/>
    <property type="match status" value="1"/>
</dbReference>
<dbReference type="GO" id="GO:0015074">
    <property type="term" value="P:DNA integration"/>
    <property type="evidence" value="ECO:0007669"/>
    <property type="project" value="InterPro"/>
</dbReference>
<organism evidence="10 11">
    <name type="scientific">Arabidopsis thaliana x Arabidopsis arenosa</name>
    <dbReference type="NCBI Taxonomy" id="1240361"/>
    <lineage>
        <taxon>Eukaryota</taxon>
        <taxon>Viridiplantae</taxon>
        <taxon>Streptophyta</taxon>
        <taxon>Embryophyta</taxon>
        <taxon>Tracheophyta</taxon>
        <taxon>Spermatophyta</taxon>
        <taxon>Magnoliopsida</taxon>
        <taxon>eudicotyledons</taxon>
        <taxon>Gunneridae</taxon>
        <taxon>Pentapetalae</taxon>
        <taxon>rosids</taxon>
        <taxon>malvids</taxon>
        <taxon>Brassicales</taxon>
        <taxon>Brassicaceae</taxon>
        <taxon>Camelineae</taxon>
        <taxon>Arabidopsis</taxon>
    </lineage>
</organism>
<keyword evidence="3" id="KW-0540">Nuclease</keyword>
<dbReference type="CDD" id="cd09274">
    <property type="entry name" value="RNase_HI_RT_Ty3"/>
    <property type="match status" value="1"/>
</dbReference>
<dbReference type="Proteomes" id="UP000694240">
    <property type="component" value="Chromosome 10"/>
</dbReference>
<dbReference type="CDD" id="cd01647">
    <property type="entry name" value="RT_LTR"/>
    <property type="match status" value="1"/>
</dbReference>
<feature type="compositionally biased region" description="Acidic residues" evidence="7">
    <location>
        <begin position="3630"/>
        <end position="3639"/>
    </location>
</feature>
<evidence type="ECO:0000256" key="7">
    <source>
        <dbReference type="SAM" id="MobiDB-lite"/>
    </source>
</evidence>
<dbReference type="InterPro" id="IPR026960">
    <property type="entry name" value="RVT-Znf"/>
</dbReference>
<keyword evidence="11" id="KW-1185">Reference proteome</keyword>
<keyword evidence="2" id="KW-0548">Nucleotidyltransferase</keyword>
<dbReference type="PROSITE" id="PS50994">
    <property type="entry name" value="INTEGRASE"/>
    <property type="match status" value="1"/>
</dbReference>
<keyword evidence="6 10" id="KW-0695">RNA-directed DNA polymerase</keyword>
<feature type="compositionally biased region" description="Polar residues" evidence="7">
    <location>
        <begin position="3808"/>
        <end position="3829"/>
    </location>
</feature>
<keyword evidence="5" id="KW-0378">Hydrolase</keyword>
<evidence type="ECO:0000256" key="5">
    <source>
        <dbReference type="ARBA" id="ARBA00022801"/>
    </source>
</evidence>
<feature type="compositionally biased region" description="Basic residues" evidence="7">
    <location>
        <begin position="3766"/>
        <end position="3775"/>
    </location>
</feature>
<dbReference type="Pfam" id="PF03732">
    <property type="entry name" value="Retrotrans_gag"/>
    <property type="match status" value="1"/>
</dbReference>
<dbReference type="Pfam" id="PF13966">
    <property type="entry name" value="zf-RVT"/>
    <property type="match status" value="1"/>
</dbReference>
<feature type="compositionally biased region" description="Basic and acidic residues" evidence="7">
    <location>
        <begin position="3881"/>
        <end position="3904"/>
    </location>
</feature>
<dbReference type="Pfam" id="PF00665">
    <property type="entry name" value="rve"/>
    <property type="match status" value="1"/>
</dbReference>
<feature type="domain" description="Reverse transcriptase" evidence="8">
    <location>
        <begin position="863"/>
        <end position="1141"/>
    </location>
</feature>
<dbReference type="FunFam" id="3.10.20.370:FF:000001">
    <property type="entry name" value="Retrovirus-related Pol polyprotein from transposon 17.6-like protein"/>
    <property type="match status" value="1"/>
</dbReference>
<feature type="region of interest" description="Disordered" evidence="7">
    <location>
        <begin position="2151"/>
        <end position="2193"/>
    </location>
</feature>
<dbReference type="InterPro" id="IPR000477">
    <property type="entry name" value="RT_dom"/>
</dbReference>
<dbReference type="GO" id="GO:0003964">
    <property type="term" value="F:RNA-directed DNA polymerase activity"/>
    <property type="evidence" value="ECO:0007669"/>
    <property type="project" value="UniProtKB-KW"/>
</dbReference>
<feature type="region of interest" description="Disordered" evidence="7">
    <location>
        <begin position="3208"/>
        <end position="3297"/>
    </location>
</feature>
<evidence type="ECO:0000256" key="3">
    <source>
        <dbReference type="ARBA" id="ARBA00022722"/>
    </source>
</evidence>
<feature type="region of interest" description="Disordered" evidence="7">
    <location>
        <begin position="3865"/>
        <end position="3904"/>
    </location>
</feature>
<feature type="compositionally biased region" description="Basic and acidic residues" evidence="7">
    <location>
        <begin position="1832"/>
        <end position="1846"/>
    </location>
</feature>
<feature type="region of interest" description="Disordered" evidence="7">
    <location>
        <begin position="29"/>
        <end position="80"/>
    </location>
</feature>
<evidence type="ECO:0000256" key="4">
    <source>
        <dbReference type="ARBA" id="ARBA00022759"/>
    </source>
</evidence>
<feature type="region of interest" description="Disordered" evidence="7">
    <location>
        <begin position="1798"/>
        <end position="1868"/>
    </location>
</feature>
<feature type="compositionally biased region" description="Low complexity" evidence="7">
    <location>
        <begin position="1702"/>
        <end position="1714"/>
    </location>
</feature>
<feature type="region of interest" description="Disordered" evidence="7">
    <location>
        <begin position="346"/>
        <end position="375"/>
    </location>
</feature>
<evidence type="ECO:0000256" key="1">
    <source>
        <dbReference type="ARBA" id="ARBA00022679"/>
    </source>
</evidence>
<feature type="region of interest" description="Disordered" evidence="7">
    <location>
        <begin position="3617"/>
        <end position="3639"/>
    </location>
</feature>
<dbReference type="CDD" id="cd01650">
    <property type="entry name" value="RT_nLTR_like"/>
    <property type="match status" value="1"/>
</dbReference>
<dbReference type="Pfam" id="PF00078">
    <property type="entry name" value="RVT_1"/>
    <property type="match status" value="2"/>
</dbReference>
<keyword evidence="4" id="KW-0255">Endonuclease</keyword>
<evidence type="ECO:0000313" key="11">
    <source>
        <dbReference type="Proteomes" id="UP000694240"/>
    </source>
</evidence>
<accession>A0A8T1ZIX1</accession>
<dbReference type="Pfam" id="PF17921">
    <property type="entry name" value="Integrase_H2C2"/>
    <property type="match status" value="1"/>
</dbReference>
<evidence type="ECO:0000259" key="9">
    <source>
        <dbReference type="PROSITE" id="PS50994"/>
    </source>
</evidence>
<evidence type="ECO:0000256" key="2">
    <source>
        <dbReference type="ARBA" id="ARBA00022695"/>
    </source>
</evidence>
<dbReference type="InterPro" id="IPR050951">
    <property type="entry name" value="Retrovirus_Pol_polyprotein"/>
</dbReference>
<dbReference type="Pfam" id="PF03078">
    <property type="entry name" value="ATHILA"/>
    <property type="match status" value="1"/>
</dbReference>
<dbReference type="CDD" id="cd00303">
    <property type="entry name" value="retropepsin_like"/>
    <property type="match status" value="1"/>
</dbReference>
<feature type="compositionally biased region" description="Polar residues" evidence="7">
    <location>
        <begin position="1687"/>
        <end position="1696"/>
    </location>
</feature>
<feature type="compositionally biased region" description="Basic residues" evidence="7">
    <location>
        <begin position="3283"/>
        <end position="3294"/>
    </location>
</feature>
<dbReference type="PANTHER" id="PTHR37984:SF5">
    <property type="entry name" value="PROTEIN NYNRIN-LIKE"/>
    <property type="match status" value="1"/>
</dbReference>
<protein>
    <submittedName>
        <fullName evidence="10">Reverse transcriptase domain</fullName>
    </submittedName>
</protein>
<dbReference type="InterPro" id="IPR041373">
    <property type="entry name" value="RT_RNaseH"/>
</dbReference>
<dbReference type="PANTHER" id="PTHR37984">
    <property type="entry name" value="PROTEIN CBG26694"/>
    <property type="match status" value="1"/>
</dbReference>
<evidence type="ECO:0000259" key="8">
    <source>
        <dbReference type="PROSITE" id="PS50878"/>
    </source>
</evidence>
<gene>
    <name evidence="10" type="ORF">ISN45_Aa05g009950</name>
</gene>
<comment type="caution">
    <text evidence="10">The sequence shown here is derived from an EMBL/GenBank/DDBJ whole genome shotgun (WGS) entry which is preliminary data.</text>
</comment>
<feature type="compositionally biased region" description="Basic and acidic residues" evidence="7">
    <location>
        <begin position="3215"/>
        <end position="3224"/>
    </location>
</feature>
<feature type="domain" description="Integrase catalytic" evidence="9">
    <location>
        <begin position="2869"/>
        <end position="3034"/>
    </location>
</feature>
<dbReference type="InterPro" id="IPR004312">
    <property type="entry name" value="ATHILA_Orf1_C"/>
</dbReference>
<feature type="compositionally biased region" description="Acidic residues" evidence="7">
    <location>
        <begin position="3255"/>
        <end position="3277"/>
    </location>
</feature>
<feature type="region of interest" description="Disordered" evidence="7">
    <location>
        <begin position="3704"/>
        <end position="3829"/>
    </location>
</feature>
<proteinExistence type="predicted"/>
<dbReference type="GO" id="GO:0016787">
    <property type="term" value="F:hydrolase activity"/>
    <property type="evidence" value="ECO:0007669"/>
    <property type="project" value="UniProtKB-KW"/>
</dbReference>
<reference evidence="10 11" key="1">
    <citation type="submission" date="2020-12" db="EMBL/GenBank/DDBJ databases">
        <title>Concerted genomic and epigenomic changes stabilize Arabidopsis allopolyploids.</title>
        <authorList>
            <person name="Chen Z."/>
        </authorList>
    </citation>
    <scope>NUCLEOTIDE SEQUENCE [LARGE SCALE GENOMIC DNA]</scope>
    <source>
        <strain evidence="10">Allo738</strain>
        <tissue evidence="10">Leaf</tissue>
    </source>
</reference>
<dbReference type="InterPro" id="IPR041588">
    <property type="entry name" value="Integrase_H2C2"/>
</dbReference>
<dbReference type="GO" id="GO:0004519">
    <property type="term" value="F:endonuclease activity"/>
    <property type="evidence" value="ECO:0007669"/>
    <property type="project" value="UniProtKB-KW"/>
</dbReference>
<feature type="region of interest" description="Disordered" evidence="7">
    <location>
        <begin position="1687"/>
        <end position="1716"/>
    </location>
</feature>
<sequence length="3904" mass="443719">MQTRSKGSSNLISYKDNIDRLARELRESRVSDDCEPHNPVAMEPQDQDNHGVGIPRNIGDGDAPRNHQQRQGIVPPPVQNNNFEIKSGLISMIQGNKFHGLPLEDPLDHLDNFDRLCSLTKINGVSEDSFKLRLFPFSLGDKAHHWEKTLPAGSITSWDECKKAFLTKFFSNSRTARLMDIPMIVSKWSPFAEEAQPAMKSIPLWVTLTNVPPTMFTDKGLEFLASAVGEPKRLHPKTESCVKFDEAQILVVADLTKDLPSEYVFTGEEEGEVDSIIKYSYPWLPPRCTGCKKWGHFRSTCLSTKTTESQLIENSEPTPVDALEKTGASLNLSGTEHVDMAKDATEKKVEEEKEAEEGTGWITPKNGRSSPGKRREDLKFGEVSILSNSYSVLGVEDETVVEQAPEEIGPLLPVLVSTNKQSESAPAQETVTKGRAAKAILPLRPSLPRDSKTAHKTFGCLLETRVSERKAQRIGRQLFNGWSVMTNYEHNHRGRIWVVWQNNVRLSPFYKSAQLITCSVKLEGQEEEFFCTFVYASNDVEERKELWKELRDHYDSPLFRNNSWLILGDFNVTLDMAEHSRFDDHPQVTAAMRDFQSLVNYCSVSDMASQGDGNLSSLSMLSLEMEDFLPLVDNYWRETEHLFLSTSTLFRFSKKLKALKPKLRSLAKERLGNLVKKTREAYDVLCLKQQANAANPTLLSMAEENEAYDRWDHVSGLEEKFLKQKSKLHWLEVGDRNNKIFHRAVATREANNCIKEILCPDGRVVVEEEEKKTEAERHFREFLQFIPSDFEGTSVEKLQELLNFRCSAEDCERLTSVVTGEEVKKVLFSMPKDKSPGPDGYTTEFYKASWAVIGPEFILSIQSFFAKGFLPKGLNSTILALIPKKKGAKEMKDYRPISCCNVIYKVISKIIANRLKRILPKFIAANQSAFVQDRLLIENLLLATELVKDYHKDSISSRCAIKIDISKAFDSVQWSFLNKALTALNFPPTFIHWIMLCVTTASFSVQVNGELAGFFRSSRGLRQGCSLSPYLFVISMDILSKMLDKAAVARHFGYHPRCKSLGLTHLSFADDLMVLSDGKVRSVEGIIAVFDEFAKCSGLKISMEKSTLYLAGTSSTTFQQIAATYPFAMGNLPVRYLGLPLVTKRFTTADYALLLEQIKKRIESWTARYLSFAGRLNLISSVLWSICNFWLAAFRLPRDCIEGVEKLCSAFLWSGSELRTSKAKVSWETVCKPKYEGGLGLRSLKEANNVCCLKLIWRIVSNGHSLWVSWVKENLLKKSSFWSVKSSTSMGSWIWKKIIKYRDVAKSFCKVEVGNGELTSFWYDHWSSLGRLYDIAGARGIIDLGISKTSTVAQAWANHRRRRHRSGFLNETEAALFEQWQRRNGKNDTVLWRSKNDVFRPQFSTKDTWNHIRTTSATITWHKGVWFAHATPKYSFCVWLAARDRLSTGDRMLRWNGGASGLCVFCNGCIETRDHLFFSCAYISAIWADLAKGVLKSHYSTDWSQLIDHISTHHQNRVESFLSRGVLPKIRMLLDTASNGNFLNKDVEEGWELIENLALSDGNYNEDFDRSNRGIGDSDTKHTKEMVKALNDKLDQFLLTNQKPVHYITEEEHYQIQEGENTQNVEVSYVQNQGGYNKGYNPYKPAHPNLSYRSTNVANPQDQVYPQQQQNQSKPFVSYNQGFVPKQQFSGGYQQHNPPPGFAQQPQQAPPSQDQEMKQMLQQIIHGQAAGDKKMAEIQNKVDCSYNDLNVKFEALHSKVKYMESQAASTSAPKHPGQLPGKAIQNPREYANAIQLRSGRELHARPNQDPITEDSEIQEGETSIQNETPVEDTTKLDQETVPRDQAKSPQIKEPVDDKSKKKAFVPPPYKPKIPFPGRFKRDIIEKYRAMFAKHIKELEVRMPLIDAFMLIPDSHKFLKDMVMERIQEVQGMVVLSHECSAIIQKKIIPKKLGDPGSFTLPCSLGPLFFSKCLCDLGASVSLMPLSVARRLGFNNKIGRVEIPTDFVVLEMDEEPKDPLILGRPFLATAGALIDVRRGKIDLNLGDDFKMTFDITKTMKKPTIDGQVFYIEEMDRLADELLEELTEEDYLQSALTKDGEEGFLHLETLGYKKLLDSHKEEESSECFEKLEVPVAEVSTVEEDISGQARLAYSTTRRDGPPSSNSEEVQGADSTSKLDDTSRWPSPTSDDWSELKAPKVDLKPLPQGLRYAFLGTNSTYPVIINAALNDDEVNLLLSELRKYRKAIGYSLSDIKGISPSLCNHRIHLENESYSSIEPQRRLNPNLKEVVKKEILKLLDADVIYPISDSTWVSPVHCVPKKGGMTVVRNEKDELIPTRTITGHRMCIDYRKLNAASRKDHFPLPFIDQMLERLANHPYYCFLDGYSGFFQIPIHPNDQEKTTFTCPYGTFAYKRMPFGLCNAPATFQRCMTSIFSDLIEEMVEVFMDDFSVYGSSFSSCLLNLCRVLTRCEETNLVLNWEKCHFMVREGIVLGHKISEKGIEVDKGKIEVMMQLQPPKTVKDIRSFLGHAGFYRRFIKDFSKIARPLTRLLCKEAEFEFDEDCLKAFHTIKEALVTAPVVQAPNWDYPFEIMCDASDYAVGAVLGQRIDKKLHVIYYASRTLDEAQGRYATTEKELLAVVFAFEKFRSYLVGSKVTVYTDHAALRHIYAKKDTKPRLLRWILLLQEFDMEIVDKKGIENGAADHLSRMRMEEATPIDDSMPEEQLLAIKSYEIVYNKKEIEVACAVKEERFPWYADFVNYLICGEIPKYLDAYQRKKFFRDINHYYWDEPYLYKKGTDGLFRRCIAEEEVQGVLEHCHGSAYGGHFATFKTVQKVLQAGLWWPSMFKDAYGFIAKCDPCQRMGNITRRNEMPQNPILEVEVFDVWGIDFMGPFNPASYGNKYILVAVDYVSKWVEAIASPTNDHKVVLKLFKSIIFPRFGIPKAVISDGGSHFINKVFESLLKKHGVKHKVATPYHPQTSGQVEVSNRQIKAILARVVGVSRRDWSTKLDDTLWAYRTAFKTPIGRTPFQMLYGKSCHLPVEVEYKAIWATKLLNLDIKEAQEKRSVDLHELEEIRLEAYESSKVYKERTKAFHDKRISPKDFKAGDQVLLFNSRLKLFPGKLKSRWSGPFTIKEVLPFGAISLFTKDGSEFKVNGNTMDGDQERKRVSSRHAARGFAIINERIPAPAWTGHASFVREDSPDRVEREVALNQGGNEPTRRHVEQGRRVGSSSSRNDDAERVARRRREISRGKRVVEADSEPTQEEAVEMEEEEAVEMEEEIKPAKPAKRDKKKRKPPTPEEYYSYLKTLEFEGTRHPHRETMAALGIAEDIDYLAEMCGLKTFLGYSFEGYQEETCQLLATLDVHFYADEQEEENGRGFGYITFSVKGRDYSLTIRELNLLYGFPSKEGLVQDFDKRELQAFWKTIAGPGDYKPSKSKSSSIRSPVVRYLHQSIASMFFAKKITGTISEGELQLLDSALLFTLRNTSDGAEMVGDRGNAPLIAVFLDHLLGYKEYAANMHRSGRKGSLTIGGILTPILVAANIDVGTGDSSPTWIDMAYLRKKGYLDKTAPEGVLLYVFNHPEEGTSRLLLPCTNHTTIRAGENIDFCPPSFILYDSQVAPASPPPQAMHEDDQEQTQDAPDDYAPERFFFEEYKAPRQTKGEREAHKRIGLLQGLGKFKGKAMRGFSRKVDLLTTMVKKMALQITDLQKKSKHSPSSSEERGTLRRSGSSSMAPRHAVRADPPRYSSFEPRQRESQEESTPLPNRSQSHRRKRKVQRPSPEADSTMELDDTSRQHVEPAPEPTNPPYMQDNTNVEQPPPESSTAPSYTQESMDEYFGAYLGLNGARRNQHDLGARLRIELERDEVVQDHPGAGSTSWLDITSRQRQEADWEQTRPTRLDERSSET</sequence>
<dbReference type="PROSITE" id="PS50878">
    <property type="entry name" value="RT_POL"/>
    <property type="match status" value="1"/>
</dbReference>
<keyword evidence="1" id="KW-0808">Transferase</keyword>
<dbReference type="InterPro" id="IPR005162">
    <property type="entry name" value="Retrotrans_gag_dom"/>
</dbReference>